<comment type="caution">
    <text evidence="1">The sequence shown here is derived from an EMBL/GenBank/DDBJ whole genome shotgun (WGS) entry which is preliminary data.</text>
</comment>
<evidence type="ECO:0000313" key="1">
    <source>
        <dbReference type="EMBL" id="MCP2727346.1"/>
    </source>
</evidence>
<evidence type="ECO:0000313" key="2">
    <source>
        <dbReference type="Proteomes" id="UP001204953"/>
    </source>
</evidence>
<sequence>MARGRRNSRIIGAARLKGAVDKYLDYFVNTARQGARVGTGKPRLPSKDLFIVPFGQKVATGQQVRQTAAEPSWTKYKTDFSTYTDDTPPTGDGNILRPANYKAARVVIITGRSDTGVPATSNVTGLKYLKYGGTSTGIPFGKNVAADEQESVFNTISAKIKLSAAGGVKVSWTRERI</sequence>
<dbReference type="EMBL" id="JAMZMM010000012">
    <property type="protein sequence ID" value="MCP2727346.1"/>
    <property type="molecule type" value="Genomic_DNA"/>
</dbReference>
<gene>
    <name evidence="1" type="ORF">NJ959_02520</name>
</gene>
<keyword evidence="2" id="KW-1185">Reference proteome</keyword>
<dbReference type="RefSeq" id="WP_254010164.1">
    <property type="nucleotide sequence ID" value="NZ_JAMZMM010000012.1"/>
</dbReference>
<dbReference type="AlphaFoldDB" id="A0AAE3GMI8"/>
<name>A0AAE3GMI8_9CYAN</name>
<organism evidence="1 2">
    <name type="scientific">Limnofasciculus baicalensis BBK-W-15</name>
    <dbReference type="NCBI Taxonomy" id="2699891"/>
    <lineage>
        <taxon>Bacteria</taxon>
        <taxon>Bacillati</taxon>
        <taxon>Cyanobacteriota</taxon>
        <taxon>Cyanophyceae</taxon>
        <taxon>Coleofasciculales</taxon>
        <taxon>Coleofasciculaceae</taxon>
        <taxon>Limnofasciculus</taxon>
        <taxon>Limnofasciculus baicalensis</taxon>
    </lineage>
</organism>
<dbReference type="Proteomes" id="UP001204953">
    <property type="component" value="Unassembled WGS sequence"/>
</dbReference>
<accession>A0AAE3GMI8</accession>
<reference evidence="1" key="1">
    <citation type="submission" date="2022-06" db="EMBL/GenBank/DDBJ databases">
        <title>New cyanobacteria of genus Symplocastrum in benthos of Lake Baikal.</title>
        <authorList>
            <person name="Sorokovikova E."/>
            <person name="Tikhonova I."/>
            <person name="Krasnopeev A."/>
            <person name="Evseev P."/>
            <person name="Gladkikh A."/>
            <person name="Belykh O."/>
        </authorList>
    </citation>
    <scope>NUCLEOTIDE SEQUENCE</scope>
    <source>
        <strain evidence="1">BBK-W-15</strain>
    </source>
</reference>
<proteinExistence type="predicted"/>
<protein>
    <submittedName>
        <fullName evidence="1">Uncharacterized protein</fullName>
    </submittedName>
</protein>